<evidence type="ECO:0000313" key="3">
    <source>
        <dbReference type="Proteomes" id="UP001500449"/>
    </source>
</evidence>
<reference evidence="2 3" key="1">
    <citation type="journal article" date="2019" name="Int. J. Syst. Evol. Microbiol.">
        <title>The Global Catalogue of Microorganisms (GCM) 10K type strain sequencing project: providing services to taxonomists for standard genome sequencing and annotation.</title>
        <authorList>
            <consortium name="The Broad Institute Genomics Platform"/>
            <consortium name="The Broad Institute Genome Sequencing Center for Infectious Disease"/>
            <person name="Wu L."/>
            <person name="Ma J."/>
        </authorList>
    </citation>
    <scope>NUCLEOTIDE SEQUENCE [LARGE SCALE GENOMIC DNA]</scope>
    <source>
        <strain evidence="2 3">JCM 16009</strain>
    </source>
</reference>
<sequence length="91" mass="10258">MSAPATKWWQEPARPEMPQRMPRDPEPGRGPEMVAAPGQVPRPLMAHGLHEALCGFKTTTPHPLDGRLEQCHGCRSWLVAIPDAMRRRWGQ</sequence>
<dbReference type="Proteomes" id="UP001500449">
    <property type="component" value="Unassembled WGS sequence"/>
</dbReference>
<protein>
    <submittedName>
        <fullName evidence="2">Uncharacterized protein</fullName>
    </submittedName>
</protein>
<name>A0ABN2NQP9_9PSEU</name>
<feature type="region of interest" description="Disordered" evidence="1">
    <location>
        <begin position="1"/>
        <end position="39"/>
    </location>
</feature>
<accession>A0ABN2NQP9</accession>
<evidence type="ECO:0000256" key="1">
    <source>
        <dbReference type="SAM" id="MobiDB-lite"/>
    </source>
</evidence>
<evidence type="ECO:0000313" key="2">
    <source>
        <dbReference type="EMBL" id="GAA1877674.1"/>
    </source>
</evidence>
<dbReference type="EMBL" id="BAAAQK010000028">
    <property type="protein sequence ID" value="GAA1877674.1"/>
    <property type="molecule type" value="Genomic_DNA"/>
</dbReference>
<proteinExistence type="predicted"/>
<gene>
    <name evidence="2" type="ORF">GCM10009836_68840</name>
</gene>
<keyword evidence="3" id="KW-1185">Reference proteome</keyword>
<organism evidence="2 3">
    <name type="scientific">Pseudonocardia ailaonensis</name>
    <dbReference type="NCBI Taxonomy" id="367279"/>
    <lineage>
        <taxon>Bacteria</taxon>
        <taxon>Bacillati</taxon>
        <taxon>Actinomycetota</taxon>
        <taxon>Actinomycetes</taxon>
        <taxon>Pseudonocardiales</taxon>
        <taxon>Pseudonocardiaceae</taxon>
        <taxon>Pseudonocardia</taxon>
    </lineage>
</organism>
<comment type="caution">
    <text evidence="2">The sequence shown here is derived from an EMBL/GenBank/DDBJ whole genome shotgun (WGS) entry which is preliminary data.</text>
</comment>